<comment type="similarity">
    <text evidence="18">Belongs to the potassium channel family.</text>
</comment>
<evidence type="ECO:0000256" key="13">
    <source>
        <dbReference type="ARBA" id="ARBA00023136"/>
    </source>
</evidence>
<dbReference type="CDD" id="cd00038">
    <property type="entry name" value="CAP_ED"/>
    <property type="match status" value="1"/>
</dbReference>
<dbReference type="PANTHER" id="PTHR11537">
    <property type="entry name" value="VOLTAGE-GATED POTASSIUM CHANNEL"/>
    <property type="match status" value="1"/>
</dbReference>
<feature type="transmembrane region" description="Helical" evidence="19">
    <location>
        <begin position="47"/>
        <end position="71"/>
    </location>
</feature>
<dbReference type="SMART" id="SM00100">
    <property type="entry name" value="cNMP"/>
    <property type="match status" value="1"/>
</dbReference>
<evidence type="ECO:0000256" key="7">
    <source>
        <dbReference type="ARBA" id="ARBA00022741"/>
    </source>
</evidence>
<evidence type="ECO:0000256" key="16">
    <source>
        <dbReference type="ARBA" id="ARBA00023303"/>
    </source>
</evidence>
<keyword evidence="8" id="KW-0631">Potassium channel</keyword>
<name>A0A8J2YQQ3_9PROT</name>
<evidence type="ECO:0000256" key="15">
    <source>
        <dbReference type="ARBA" id="ARBA00023286"/>
    </source>
</evidence>
<dbReference type="AlphaFoldDB" id="A0A8J2YQQ3"/>
<comment type="caution">
    <text evidence="21">The sequence shown here is derived from an EMBL/GenBank/DDBJ whole genome shotgun (WGS) entry which is preliminary data.</text>
</comment>
<gene>
    <name evidence="21" type="ORF">GCM10011611_13580</name>
</gene>
<dbReference type="EMBL" id="BMJQ01000003">
    <property type="protein sequence ID" value="GGF09391.1"/>
    <property type="molecule type" value="Genomic_DNA"/>
</dbReference>
<dbReference type="Pfam" id="PF00520">
    <property type="entry name" value="Ion_trans"/>
    <property type="match status" value="1"/>
</dbReference>
<dbReference type="PROSITE" id="PS50042">
    <property type="entry name" value="CNMP_BINDING_3"/>
    <property type="match status" value="1"/>
</dbReference>
<evidence type="ECO:0000256" key="9">
    <source>
        <dbReference type="ARBA" id="ARBA00022882"/>
    </source>
</evidence>
<dbReference type="PRINTS" id="PR00169">
    <property type="entry name" value="KCHANNEL"/>
</dbReference>
<dbReference type="FunFam" id="1.10.287.70:FF:000181">
    <property type="entry name" value="Cyclic nucleotide-gated potassium channel mll3241"/>
    <property type="match status" value="1"/>
</dbReference>
<evidence type="ECO:0000256" key="4">
    <source>
        <dbReference type="ARBA" id="ARBA00022538"/>
    </source>
</evidence>
<evidence type="ECO:0000256" key="19">
    <source>
        <dbReference type="SAM" id="Phobius"/>
    </source>
</evidence>
<dbReference type="InterPro" id="IPR018488">
    <property type="entry name" value="cNMP-bd_CS"/>
</dbReference>
<evidence type="ECO:0000256" key="17">
    <source>
        <dbReference type="ARBA" id="ARBA00058429"/>
    </source>
</evidence>
<accession>A0A8J2YQQ3</accession>
<evidence type="ECO:0000313" key="22">
    <source>
        <dbReference type="Proteomes" id="UP000646365"/>
    </source>
</evidence>
<feature type="domain" description="Cyclic nucleotide-binding" evidence="20">
    <location>
        <begin position="263"/>
        <end position="377"/>
    </location>
</feature>
<dbReference type="GO" id="GO:0001508">
    <property type="term" value="P:action potential"/>
    <property type="evidence" value="ECO:0007669"/>
    <property type="project" value="TreeGrafter"/>
</dbReference>
<dbReference type="InterPro" id="IPR014710">
    <property type="entry name" value="RmlC-like_jellyroll"/>
</dbReference>
<dbReference type="Gene3D" id="1.20.120.350">
    <property type="entry name" value="Voltage-gated potassium channels. Chain C"/>
    <property type="match status" value="1"/>
</dbReference>
<proteinExistence type="inferred from homology"/>
<keyword evidence="9" id="KW-0851">Voltage-gated channel</keyword>
<dbReference type="Gene3D" id="1.10.287.70">
    <property type="match status" value="1"/>
</dbReference>
<evidence type="ECO:0000256" key="14">
    <source>
        <dbReference type="ARBA" id="ARBA00023149"/>
    </source>
</evidence>
<dbReference type="Gene3D" id="1.20.5.110">
    <property type="match status" value="1"/>
</dbReference>
<feature type="transmembrane region" description="Helical" evidence="19">
    <location>
        <begin position="157"/>
        <end position="175"/>
    </location>
</feature>
<keyword evidence="10" id="KW-0630">Potassium</keyword>
<evidence type="ECO:0000256" key="12">
    <source>
        <dbReference type="ARBA" id="ARBA00023065"/>
    </source>
</evidence>
<keyword evidence="16" id="KW-0407">Ion channel</keyword>
<dbReference type="GO" id="GO:0008076">
    <property type="term" value="C:voltage-gated potassium channel complex"/>
    <property type="evidence" value="ECO:0007669"/>
    <property type="project" value="InterPro"/>
</dbReference>
<dbReference type="GO" id="GO:0030552">
    <property type="term" value="F:cAMP binding"/>
    <property type="evidence" value="ECO:0007669"/>
    <property type="project" value="UniProtKB-KW"/>
</dbReference>
<keyword evidence="7" id="KW-0547">Nucleotide-binding</keyword>
<comment type="function">
    <text evidence="17">Cyclic nucleotide-regulated potassium channel activated by cAMP.</text>
</comment>
<sequence length="390" mass="42559">MKALETLIHRMIDEHALTRATLIYRMFDALLVLIGIGAAIAGTQPSLPPHVVTGCLYAIAVIWALFVLDYLSRLWVAPLDRDLSGQSVWAVRREWIGSRIGIIDLVTVLPIALGALVADWTPTGAPLLAVLWIARFARYTTGLDMLWRVAVRERQPVLGVFLIFLLVLLVASVLAYHAEREVQPDRFGSLSMALWWAVTTLTTTGYGDTVPLTPFGRLLGGIVMVCGITVFGLLAGILATGFSNELRRRDFLRNWDLVAQVPFLHDVGPGAIADLANMLRPREVPARTVLARRGQPGDCMYFIVQGEVEAAVKPKPQIMGPGEFFGEIALLTGGPRTATVVTLSQCQLLALDIADFRAIAASRPELLAVIQTEADRRLGLGGRAQPAEKK</sequence>
<dbReference type="PROSITE" id="PS00889">
    <property type="entry name" value="CNMP_BINDING_2"/>
    <property type="match status" value="1"/>
</dbReference>
<dbReference type="InterPro" id="IPR005821">
    <property type="entry name" value="Ion_trans_dom"/>
</dbReference>
<evidence type="ECO:0000256" key="11">
    <source>
        <dbReference type="ARBA" id="ARBA00022989"/>
    </source>
</evidence>
<keyword evidence="13 19" id="KW-0472">Membrane</keyword>
<keyword evidence="5" id="KW-0116">cAMP-binding</keyword>
<keyword evidence="6 19" id="KW-0812">Transmembrane</keyword>
<dbReference type="Gene3D" id="2.60.120.10">
    <property type="entry name" value="Jelly Rolls"/>
    <property type="match status" value="1"/>
</dbReference>
<dbReference type="InterPro" id="IPR000595">
    <property type="entry name" value="cNMP-bd_dom"/>
</dbReference>
<evidence type="ECO:0000256" key="18">
    <source>
        <dbReference type="ARBA" id="ARBA00060926"/>
    </source>
</evidence>
<dbReference type="GO" id="GO:0005249">
    <property type="term" value="F:voltage-gated potassium channel activity"/>
    <property type="evidence" value="ECO:0007669"/>
    <property type="project" value="InterPro"/>
</dbReference>
<reference evidence="21" key="2">
    <citation type="submission" date="2020-09" db="EMBL/GenBank/DDBJ databases">
        <authorList>
            <person name="Sun Q."/>
            <person name="Zhou Y."/>
        </authorList>
    </citation>
    <scope>NUCLEOTIDE SEQUENCE</scope>
    <source>
        <strain evidence="21">CGMCC 1.15725</strain>
    </source>
</reference>
<dbReference type="Pfam" id="PF00027">
    <property type="entry name" value="cNMP_binding"/>
    <property type="match status" value="1"/>
</dbReference>
<feature type="transmembrane region" description="Helical" evidence="19">
    <location>
        <begin position="187"/>
        <end position="206"/>
    </location>
</feature>
<dbReference type="InterPro" id="IPR027359">
    <property type="entry name" value="Volt_channel_dom_sf"/>
</dbReference>
<dbReference type="RefSeq" id="WP_189043900.1">
    <property type="nucleotide sequence ID" value="NZ_BMJQ01000003.1"/>
</dbReference>
<dbReference type="SUPFAM" id="SSF81324">
    <property type="entry name" value="Voltage-gated potassium channels"/>
    <property type="match status" value="1"/>
</dbReference>
<keyword evidence="4" id="KW-0633">Potassium transport</keyword>
<evidence type="ECO:0000256" key="8">
    <source>
        <dbReference type="ARBA" id="ARBA00022826"/>
    </source>
</evidence>
<protein>
    <submittedName>
        <fullName evidence="21">Cyclic nucleotide-binding protein</fullName>
    </submittedName>
</protein>
<organism evidence="21 22">
    <name type="scientific">Aliidongia dinghuensis</name>
    <dbReference type="NCBI Taxonomy" id="1867774"/>
    <lineage>
        <taxon>Bacteria</taxon>
        <taxon>Pseudomonadati</taxon>
        <taxon>Pseudomonadota</taxon>
        <taxon>Alphaproteobacteria</taxon>
        <taxon>Rhodospirillales</taxon>
        <taxon>Dongiaceae</taxon>
        <taxon>Aliidongia</taxon>
    </lineage>
</organism>
<keyword evidence="15" id="KW-1071">Ligand-gated ion channel</keyword>
<keyword evidence="22" id="KW-1185">Reference proteome</keyword>
<evidence type="ECO:0000256" key="5">
    <source>
        <dbReference type="ARBA" id="ARBA00022566"/>
    </source>
</evidence>
<dbReference type="PANTHER" id="PTHR11537:SF254">
    <property type="entry name" value="POTASSIUM VOLTAGE-GATED CHANNEL PROTEIN SHAB"/>
    <property type="match status" value="1"/>
</dbReference>
<dbReference type="Proteomes" id="UP000646365">
    <property type="component" value="Unassembled WGS sequence"/>
</dbReference>
<keyword evidence="3" id="KW-1003">Cell membrane</keyword>
<dbReference type="SUPFAM" id="SSF51206">
    <property type="entry name" value="cAMP-binding domain-like"/>
    <property type="match status" value="1"/>
</dbReference>
<evidence type="ECO:0000256" key="3">
    <source>
        <dbReference type="ARBA" id="ARBA00022475"/>
    </source>
</evidence>
<evidence type="ECO:0000259" key="20">
    <source>
        <dbReference type="PROSITE" id="PS50042"/>
    </source>
</evidence>
<evidence type="ECO:0000313" key="21">
    <source>
        <dbReference type="EMBL" id="GGF09391.1"/>
    </source>
</evidence>
<evidence type="ECO:0000256" key="6">
    <source>
        <dbReference type="ARBA" id="ARBA00022692"/>
    </source>
</evidence>
<comment type="subcellular location">
    <subcellularLocation>
        <location evidence="1">Cell membrane</location>
        <topology evidence="1">Multi-pass membrane protein</topology>
    </subcellularLocation>
</comment>
<evidence type="ECO:0000256" key="2">
    <source>
        <dbReference type="ARBA" id="ARBA00022448"/>
    </source>
</evidence>
<keyword evidence="2" id="KW-0813">Transport</keyword>
<evidence type="ECO:0000256" key="1">
    <source>
        <dbReference type="ARBA" id="ARBA00004651"/>
    </source>
</evidence>
<keyword evidence="11 19" id="KW-1133">Transmembrane helix</keyword>
<keyword evidence="12" id="KW-0406">Ion transport</keyword>
<feature type="transmembrane region" description="Helical" evidence="19">
    <location>
        <begin position="21"/>
        <end position="41"/>
    </location>
</feature>
<keyword evidence="14" id="KW-0114">cAMP</keyword>
<dbReference type="InterPro" id="IPR028325">
    <property type="entry name" value="VG_K_chnl"/>
</dbReference>
<feature type="transmembrane region" description="Helical" evidence="19">
    <location>
        <begin position="218"/>
        <end position="239"/>
    </location>
</feature>
<reference evidence="21" key="1">
    <citation type="journal article" date="2014" name="Int. J. Syst. Evol. Microbiol.">
        <title>Complete genome sequence of Corynebacterium casei LMG S-19264T (=DSM 44701T), isolated from a smear-ripened cheese.</title>
        <authorList>
            <consortium name="US DOE Joint Genome Institute (JGI-PGF)"/>
            <person name="Walter F."/>
            <person name="Albersmeier A."/>
            <person name="Kalinowski J."/>
            <person name="Ruckert C."/>
        </authorList>
    </citation>
    <scope>NUCLEOTIDE SEQUENCE</scope>
    <source>
        <strain evidence="21">CGMCC 1.15725</strain>
    </source>
</reference>
<evidence type="ECO:0000256" key="10">
    <source>
        <dbReference type="ARBA" id="ARBA00022958"/>
    </source>
</evidence>
<dbReference type="InterPro" id="IPR018490">
    <property type="entry name" value="cNMP-bd_dom_sf"/>
</dbReference>
<feature type="transmembrane region" description="Helical" evidence="19">
    <location>
        <begin position="100"/>
        <end position="118"/>
    </location>
</feature>